<reference evidence="6" key="1">
    <citation type="submission" date="2016-01" db="EMBL/GenBank/DDBJ databases">
        <authorList>
            <person name="Mcilroy J.S."/>
            <person name="Karst M S."/>
            <person name="Albertsen M."/>
        </authorList>
    </citation>
    <scope>NUCLEOTIDE SEQUENCE</scope>
    <source>
        <strain evidence="6">Cfx-K</strain>
    </source>
</reference>
<dbReference type="GO" id="GO:0003677">
    <property type="term" value="F:DNA binding"/>
    <property type="evidence" value="ECO:0007669"/>
    <property type="project" value="InterPro"/>
</dbReference>
<dbReference type="Pfam" id="PF04055">
    <property type="entry name" value="Radical_SAM"/>
    <property type="match status" value="1"/>
</dbReference>
<dbReference type="GO" id="GO:0006281">
    <property type="term" value="P:DNA repair"/>
    <property type="evidence" value="ECO:0007669"/>
    <property type="project" value="InterPro"/>
</dbReference>
<evidence type="ECO:0000256" key="2">
    <source>
        <dbReference type="ARBA" id="ARBA00022723"/>
    </source>
</evidence>
<dbReference type="SFLD" id="SFLDS00029">
    <property type="entry name" value="Radical_SAM"/>
    <property type="match status" value="1"/>
</dbReference>
<evidence type="ECO:0000256" key="4">
    <source>
        <dbReference type="ARBA" id="ARBA00023014"/>
    </source>
</evidence>
<protein>
    <recommendedName>
        <fullName evidence="5">Radical SAM core domain-containing protein</fullName>
    </recommendedName>
</protein>
<dbReference type="InterPro" id="IPR051675">
    <property type="entry name" value="Endo/Exo/Phosphatase_dom_1"/>
</dbReference>
<dbReference type="SFLD" id="SFLDG01102">
    <property type="entry name" value="Uncharacterised_Radical_SAM_Su"/>
    <property type="match status" value="1"/>
</dbReference>
<dbReference type="InterPro" id="IPR013785">
    <property type="entry name" value="Aldolase_TIM"/>
</dbReference>
<dbReference type="Gene3D" id="3.20.20.70">
    <property type="entry name" value="Aldolase class I"/>
    <property type="match status" value="1"/>
</dbReference>
<dbReference type="SMART" id="SM00729">
    <property type="entry name" value="Elp3"/>
    <property type="match status" value="1"/>
</dbReference>
<accession>A0A160T9X7</accession>
<dbReference type="GO" id="GO:0003824">
    <property type="term" value="F:catalytic activity"/>
    <property type="evidence" value="ECO:0007669"/>
    <property type="project" value="InterPro"/>
</dbReference>
<dbReference type="OrthoDB" id="9801154at2"/>
<keyword evidence="3" id="KW-0408">Iron</keyword>
<dbReference type="PANTHER" id="PTHR21180">
    <property type="entry name" value="ENDONUCLEASE/EXONUCLEASE/PHOSPHATASE FAMILY DOMAIN-CONTAINING PROTEIN 1"/>
    <property type="match status" value="1"/>
</dbReference>
<dbReference type="InterPro" id="IPR058240">
    <property type="entry name" value="rSAM_sf"/>
</dbReference>
<dbReference type="GO" id="GO:0051536">
    <property type="term" value="F:iron-sulfur cluster binding"/>
    <property type="evidence" value="ECO:0007669"/>
    <property type="project" value="UniProtKB-KW"/>
</dbReference>
<dbReference type="SMART" id="SM00278">
    <property type="entry name" value="HhH1"/>
    <property type="match status" value="1"/>
</dbReference>
<keyword evidence="7" id="KW-1185">Reference proteome</keyword>
<dbReference type="Gene3D" id="1.10.150.320">
    <property type="entry name" value="Photosystem II 12 kDa extrinsic protein"/>
    <property type="match status" value="1"/>
</dbReference>
<dbReference type="GO" id="GO:0046872">
    <property type="term" value="F:metal ion binding"/>
    <property type="evidence" value="ECO:0007669"/>
    <property type="project" value="UniProtKB-KW"/>
</dbReference>
<dbReference type="PROSITE" id="PS51918">
    <property type="entry name" value="RADICAL_SAM"/>
    <property type="match status" value="1"/>
</dbReference>
<sequence length="429" mass="47506">MDTLIKLQEIAVHMALEPAEEVGRLPPEAQGGRGAGVQGRTDVLSASPLLPRSPAPLPSAPLPCGLSSNTADRKAAAQAASLGVTHVHLPNGRLMPLLKTMMTTACERDCHYCPFRAGRSQTRRVTFSPDEMAKAFNDMRRAGAVDGLFLSSGIIGGGVRAQDKLLDTVDIIRHKFGYRGYVHLKIMPGAERDQVLRAAQLADRLSINLEAPTPQRLAALAPKKQFIDELLTPLRWIEQFRRERPAHENVKGRWPSSVTQFVVGAVDETDLELLSAVAHLNHTASLQRAYFSAFRPVADTPLENRTAEDPWREHRLYQASFLFRDYGFDLEEMPFDAAGRLPLDTDPKRAWAAANLRHAPVEVNRAAREELLRVPGIGPKGAAAILRARRQATLRSVGDLRQIGVRTKDIEPFVLLDGRQPEFQLKLFK</sequence>
<dbReference type="AlphaFoldDB" id="A0A160T9X7"/>
<evidence type="ECO:0000259" key="5">
    <source>
        <dbReference type="PROSITE" id="PS51918"/>
    </source>
</evidence>
<dbReference type="SUPFAM" id="SSF47781">
    <property type="entry name" value="RuvA domain 2-like"/>
    <property type="match status" value="1"/>
</dbReference>
<dbReference type="PANTHER" id="PTHR21180:SF9">
    <property type="entry name" value="TYPE II SECRETION SYSTEM PROTEIN K"/>
    <property type="match status" value="1"/>
</dbReference>
<feature type="domain" description="Radical SAM core" evidence="5">
    <location>
        <begin position="90"/>
        <end position="329"/>
    </location>
</feature>
<dbReference type="EMBL" id="LN890656">
    <property type="protein sequence ID" value="CUS06318.1"/>
    <property type="molecule type" value="Genomic_DNA"/>
</dbReference>
<evidence type="ECO:0000256" key="1">
    <source>
        <dbReference type="ARBA" id="ARBA00022691"/>
    </source>
</evidence>
<name>A0A160T9X7_9CHLR</name>
<dbReference type="InterPro" id="IPR003583">
    <property type="entry name" value="Hlx-hairpin-Hlx_DNA-bd_motif"/>
</dbReference>
<organism evidence="6 7">
    <name type="scientific">Candidatus Promineifilum breve</name>
    <dbReference type="NCBI Taxonomy" id="1806508"/>
    <lineage>
        <taxon>Bacteria</taxon>
        <taxon>Bacillati</taxon>
        <taxon>Chloroflexota</taxon>
        <taxon>Ardenticatenia</taxon>
        <taxon>Candidatus Promineifilales</taxon>
        <taxon>Candidatus Promineifilaceae</taxon>
        <taxon>Candidatus Promineifilum</taxon>
    </lineage>
</organism>
<dbReference type="KEGG" id="pbf:CFX0092_B0784"/>
<dbReference type="SUPFAM" id="SSF102114">
    <property type="entry name" value="Radical SAM enzymes"/>
    <property type="match status" value="1"/>
</dbReference>
<proteinExistence type="predicted"/>
<keyword evidence="1" id="KW-0949">S-adenosyl-L-methionine</keyword>
<evidence type="ECO:0000313" key="7">
    <source>
        <dbReference type="Proteomes" id="UP000215027"/>
    </source>
</evidence>
<dbReference type="Proteomes" id="UP000215027">
    <property type="component" value="Chromosome II"/>
</dbReference>
<keyword evidence="2" id="KW-0479">Metal-binding</keyword>
<dbReference type="InterPro" id="IPR010994">
    <property type="entry name" value="RuvA_2-like"/>
</dbReference>
<dbReference type="InterPro" id="IPR006638">
    <property type="entry name" value="Elp3/MiaA/NifB-like_rSAM"/>
</dbReference>
<evidence type="ECO:0000256" key="3">
    <source>
        <dbReference type="ARBA" id="ARBA00023004"/>
    </source>
</evidence>
<keyword evidence="4" id="KW-0411">Iron-sulfur</keyword>
<dbReference type="InterPro" id="IPR007197">
    <property type="entry name" value="rSAM"/>
</dbReference>
<dbReference type="CDD" id="cd01335">
    <property type="entry name" value="Radical_SAM"/>
    <property type="match status" value="1"/>
</dbReference>
<dbReference type="RefSeq" id="WP_157913381.1">
    <property type="nucleotide sequence ID" value="NZ_LN890656.1"/>
</dbReference>
<evidence type="ECO:0000313" key="6">
    <source>
        <dbReference type="EMBL" id="CUS06318.1"/>
    </source>
</evidence>
<gene>
    <name evidence="6" type="ORF">CFX0092_B0784</name>
</gene>
<dbReference type="InterPro" id="IPR023874">
    <property type="entry name" value="DNA_rSAM_put"/>
</dbReference>